<accession>A0A0V1E0M3</accession>
<dbReference type="InterPro" id="IPR002297">
    <property type="entry name" value="DNA-dir_DNA_pol_A_mt"/>
</dbReference>
<keyword evidence="2" id="KW-0808">Transferase</keyword>
<dbReference type="GO" id="GO:0006264">
    <property type="term" value="P:mitochondrial DNA replication"/>
    <property type="evidence" value="ECO:0007669"/>
    <property type="project" value="TreeGrafter"/>
</dbReference>
<reference evidence="7 8" key="1">
    <citation type="submission" date="2015-01" db="EMBL/GenBank/DDBJ databases">
        <title>Evolution of Trichinella species and genotypes.</title>
        <authorList>
            <person name="Korhonen P.K."/>
            <person name="Edoardo P."/>
            <person name="Giuseppe L.R."/>
            <person name="Gasser R.B."/>
        </authorList>
    </citation>
    <scope>NUCLEOTIDE SEQUENCE [LARGE SCALE GENOMIC DNA]</scope>
    <source>
        <strain evidence="7">ISS13</strain>
    </source>
</reference>
<evidence type="ECO:0000256" key="5">
    <source>
        <dbReference type="ARBA" id="ARBA00031966"/>
    </source>
</evidence>
<dbReference type="SMART" id="SM00482">
    <property type="entry name" value="POLAc"/>
    <property type="match status" value="1"/>
</dbReference>
<evidence type="ECO:0000256" key="1">
    <source>
        <dbReference type="ARBA" id="ARBA00012417"/>
    </source>
</evidence>
<dbReference type="Pfam" id="PF18136">
    <property type="entry name" value="DNApol_Exo"/>
    <property type="match status" value="1"/>
</dbReference>
<protein>
    <recommendedName>
        <fullName evidence="1">DNA-directed DNA polymerase</fullName>
        <ecNumber evidence="1">2.7.7.7</ecNumber>
    </recommendedName>
    <alternativeName>
        <fullName evidence="5">Mitochondrial DNA polymerase catalytic subunit</fullName>
    </alternativeName>
</protein>
<dbReference type="Gene3D" id="3.10.110.10">
    <property type="entry name" value="Ubiquitin Conjugating Enzyme"/>
    <property type="match status" value="1"/>
</dbReference>
<dbReference type="EC" id="2.7.7.7" evidence="1"/>
<gene>
    <name evidence="7" type="primary">Polg</name>
    <name evidence="7" type="ORF">T4A_10960</name>
</gene>
<comment type="caution">
    <text evidence="7">The sequence shown here is derived from an EMBL/GenBank/DDBJ whole genome shotgun (WGS) entry which is preliminary data.</text>
</comment>
<proteinExistence type="predicted"/>
<evidence type="ECO:0000256" key="4">
    <source>
        <dbReference type="ARBA" id="ARBA00022932"/>
    </source>
</evidence>
<name>A0A0V1E0M3_TRIPS</name>
<dbReference type="InterPro" id="IPR000608">
    <property type="entry name" value="UBC"/>
</dbReference>
<dbReference type="EMBL" id="JYDR01000149">
    <property type="protein sequence ID" value="KRY67041.1"/>
    <property type="molecule type" value="Genomic_DNA"/>
</dbReference>
<dbReference type="PANTHER" id="PTHR10267">
    <property type="entry name" value="DNA POLYMERASE SUBUNIT GAMMA-1"/>
    <property type="match status" value="1"/>
</dbReference>
<dbReference type="InterPro" id="IPR041336">
    <property type="entry name" value="DNApol_Exo"/>
</dbReference>
<dbReference type="SUPFAM" id="SSF54495">
    <property type="entry name" value="UBC-like"/>
    <property type="match status" value="1"/>
</dbReference>
<dbReference type="Gene3D" id="3.30.420.390">
    <property type="match status" value="2"/>
</dbReference>
<dbReference type="PROSITE" id="PS00447">
    <property type="entry name" value="DNA_POLYMERASE_A"/>
    <property type="match status" value="1"/>
</dbReference>
<dbReference type="SUPFAM" id="SSF53098">
    <property type="entry name" value="Ribonuclease H-like"/>
    <property type="match status" value="1"/>
</dbReference>
<dbReference type="InterPro" id="IPR012337">
    <property type="entry name" value="RNaseH-like_sf"/>
</dbReference>
<dbReference type="Proteomes" id="UP000054632">
    <property type="component" value="Unassembled WGS sequence"/>
</dbReference>
<organism evidence="7 8">
    <name type="scientific">Trichinella pseudospiralis</name>
    <name type="common">Parasitic roundworm</name>
    <dbReference type="NCBI Taxonomy" id="6337"/>
    <lineage>
        <taxon>Eukaryota</taxon>
        <taxon>Metazoa</taxon>
        <taxon>Ecdysozoa</taxon>
        <taxon>Nematoda</taxon>
        <taxon>Enoplea</taxon>
        <taxon>Dorylaimia</taxon>
        <taxon>Trichinellida</taxon>
        <taxon>Trichinellidae</taxon>
        <taxon>Trichinella</taxon>
    </lineage>
</organism>
<dbReference type="CDD" id="cd23798">
    <property type="entry name" value="UBCc_UBE2I"/>
    <property type="match status" value="1"/>
</dbReference>
<dbReference type="GO" id="GO:0003887">
    <property type="term" value="F:DNA-directed DNA polymerase activity"/>
    <property type="evidence" value="ECO:0007669"/>
    <property type="project" value="UniProtKB-KW"/>
</dbReference>
<keyword evidence="3" id="KW-0548">Nucleotidyltransferase</keyword>
<evidence type="ECO:0000256" key="3">
    <source>
        <dbReference type="ARBA" id="ARBA00022695"/>
    </source>
</evidence>
<dbReference type="InterPro" id="IPR016135">
    <property type="entry name" value="UBQ-conjugating_enzyme/RWD"/>
</dbReference>
<dbReference type="InterPro" id="IPR019760">
    <property type="entry name" value="DNA-dir_DNA_pol_A_CS"/>
</dbReference>
<dbReference type="Gene3D" id="1.10.150.20">
    <property type="entry name" value="5' to 3' exonuclease, C-terminal subdomain"/>
    <property type="match status" value="1"/>
</dbReference>
<evidence type="ECO:0000313" key="8">
    <source>
        <dbReference type="Proteomes" id="UP000054632"/>
    </source>
</evidence>
<dbReference type="PRINTS" id="PR00867">
    <property type="entry name" value="DNAPOLG"/>
</dbReference>
<feature type="domain" description="UBC core" evidence="6">
    <location>
        <begin position="1192"/>
        <end position="1344"/>
    </location>
</feature>
<evidence type="ECO:0000256" key="2">
    <source>
        <dbReference type="ARBA" id="ARBA00022679"/>
    </source>
</evidence>
<evidence type="ECO:0000259" key="6">
    <source>
        <dbReference type="PROSITE" id="PS50127"/>
    </source>
</evidence>
<dbReference type="InterPro" id="IPR001098">
    <property type="entry name" value="DNA-dir_DNA_pol_A_palm_dom"/>
</dbReference>
<dbReference type="PANTHER" id="PTHR10267:SF0">
    <property type="entry name" value="DNA POLYMERASE SUBUNIT GAMMA-1"/>
    <property type="match status" value="1"/>
</dbReference>
<dbReference type="GO" id="GO:0008408">
    <property type="term" value="F:3'-5' exonuclease activity"/>
    <property type="evidence" value="ECO:0007669"/>
    <property type="project" value="TreeGrafter"/>
</dbReference>
<sequence>MLILLYSLSYPNNLHQLTFVCKLVKISDIYVMMTCRVLKHACRDGMFALLKRNLKYSCQCSSRNPLGIDMIPDKWNHILFPNSSETVVDKEQLDNCVRRILSTLGSSAESDLKANLLGKSNDFTEETISDNKSRFDSIADAVAEKFPSLEGSNLDEHFKIIAQRYGDTYKKLLEKFSKFPLPPINQSWIFQPGWTKYGFQGEHPIAVDYPDDDTLILDVEVCVNAGKHPTIAVALSDTAWYSWCSKRLFNLRYHYTNKVDLDDLIPLGRKADDPERIIIGHNVGFDRTFVKEEYFLKSSRLRFWDTMSMHIAVCGLAGDQRVLFMAARKGNRTKASEEALEHTENSTKASNVLGFQNWKWLDVTSTNSLLEVHRFHCPNSELFVDKELRDLFLVGTMSDIREHFQSLMTYCATDVAATFEVFSILMDQFWQRFPHPVTFVGMLEMGTSYLPTNAKWQHYMTASDKTQRTFQNQVGALLQEKARQACNLLYNDRYKDDPWLWNENWDVGKEPKRITTFKRKTTETVSEYAKRVWDESMKKQNRKSMNRRLPAWYRNLLQNNVQLERWDEVEVFNVFPEISNNENAINLSAQMRLAFKLLRVHWNGYPLYFSDAYGWGYLVPGRTSNLSQFQEEQPGRYIVEENVVFPYKSVEAFVMLRRGKIDQPVYGSVTDGREVELRAMQWLDKGIHIDSTVQEYFFQRNQLTSMPEGTFSADRPENVNGIGPLNERVNLPGVWFYKLPHKDSPMSSVFNPLGKCMIPYIQNGDLQSDDPDNLRLITAFNSMCSYWKNNRDRIVPQMVVSLTCIQDACEIAPDDEISVILPRVVCVGTVTRRSVEPTWMTVSNPEPDRIGSELRGLIIAPNGYRFVGADVDSQELWIAALFSDSYGVKIHGSTPISWILLKGDKSKGTDQHSLTAKEMGVSRSQAKILNYGRIYGAGRPFATRLLKTFLPTLSDEHVKKMARKLYRKTKGSAVYLRELTEKGRTAVKLLKNEHNVDVMLYDGNFIKESDIGELLSVGNFEEEDVVSSKVRLWAGGSESDLFNALEKIARSPQPRTPILGCRISRALEPEVVNEDFLTSRINWVVQSSAVDYLHLMLVCMKWLCDTFSIEARFTISIHDEVRYLTKEDDMYRTALALQYTNLLTRAFFSFKTGLKSLPSSVAFFSKIDIDHVLRKEVDVDCITPSNPFGLTACYNIPFEDHRSWNENHPAGFFANPLRVGEKYDFYNWVCYIPGAKESSWEGGLYQLLMWFPENYPYTPPRCTFIPPLFHPNIHASGVVQWSFLDSSKQWIPSMKIGDILIGLQQLLAEPCLDEVVHNEAYTVLCTDPAAYDFIIQHLAKKFKPVT</sequence>
<dbReference type="PROSITE" id="PS50127">
    <property type="entry name" value="UBC_2"/>
    <property type="match status" value="1"/>
</dbReference>
<dbReference type="InterPro" id="IPR043502">
    <property type="entry name" value="DNA/RNA_pol_sf"/>
</dbReference>
<dbReference type="GO" id="GO:0003677">
    <property type="term" value="F:DNA binding"/>
    <property type="evidence" value="ECO:0007669"/>
    <property type="project" value="InterPro"/>
</dbReference>
<dbReference type="SUPFAM" id="SSF56672">
    <property type="entry name" value="DNA/RNA polymerases"/>
    <property type="match status" value="1"/>
</dbReference>
<dbReference type="Pfam" id="PF00179">
    <property type="entry name" value="UQ_con"/>
    <property type="match status" value="1"/>
</dbReference>
<dbReference type="SMART" id="SM00212">
    <property type="entry name" value="UBCc"/>
    <property type="match status" value="1"/>
</dbReference>
<keyword evidence="4" id="KW-0239">DNA-directed DNA polymerase</keyword>
<dbReference type="GO" id="GO:0005760">
    <property type="term" value="C:gamma DNA polymerase complex"/>
    <property type="evidence" value="ECO:0007669"/>
    <property type="project" value="InterPro"/>
</dbReference>
<evidence type="ECO:0000313" key="7">
    <source>
        <dbReference type="EMBL" id="KRY67041.1"/>
    </source>
</evidence>